<dbReference type="EMBL" id="BMZG01000012">
    <property type="protein sequence ID" value="GHA78384.1"/>
    <property type="molecule type" value="Genomic_DNA"/>
</dbReference>
<accession>A0A8J3G0Y7</accession>
<proteinExistence type="predicted"/>
<dbReference type="RefSeq" id="WP_189493756.1">
    <property type="nucleotide sequence ID" value="NZ_BMZG01000012.1"/>
</dbReference>
<feature type="transmembrane region" description="Helical" evidence="1">
    <location>
        <begin position="12"/>
        <end position="33"/>
    </location>
</feature>
<organism evidence="2 3">
    <name type="scientific">Formosimonas limnophila</name>
    <dbReference type="NCBI Taxonomy" id="1384487"/>
    <lineage>
        <taxon>Bacteria</taxon>
        <taxon>Pseudomonadati</taxon>
        <taxon>Pseudomonadota</taxon>
        <taxon>Betaproteobacteria</taxon>
        <taxon>Burkholderiales</taxon>
        <taxon>Burkholderiaceae</taxon>
        <taxon>Formosimonas</taxon>
    </lineage>
</organism>
<evidence type="ECO:0000313" key="2">
    <source>
        <dbReference type="EMBL" id="GHA78384.1"/>
    </source>
</evidence>
<reference evidence="2" key="2">
    <citation type="submission" date="2020-09" db="EMBL/GenBank/DDBJ databases">
        <authorList>
            <person name="Sun Q."/>
            <person name="Kim S."/>
        </authorList>
    </citation>
    <scope>NUCLEOTIDE SEQUENCE</scope>
    <source>
        <strain evidence="2">KCTC 32501</strain>
    </source>
</reference>
<evidence type="ECO:0000256" key="1">
    <source>
        <dbReference type="SAM" id="Phobius"/>
    </source>
</evidence>
<protein>
    <submittedName>
        <fullName evidence="2">Uncharacterized protein</fullName>
    </submittedName>
</protein>
<dbReference type="Proteomes" id="UP000614287">
    <property type="component" value="Unassembled WGS sequence"/>
</dbReference>
<keyword evidence="1" id="KW-1133">Transmembrane helix</keyword>
<keyword evidence="3" id="KW-1185">Reference proteome</keyword>
<evidence type="ECO:0000313" key="3">
    <source>
        <dbReference type="Proteomes" id="UP000614287"/>
    </source>
</evidence>
<feature type="transmembrane region" description="Helical" evidence="1">
    <location>
        <begin position="61"/>
        <end position="84"/>
    </location>
</feature>
<keyword evidence="1" id="KW-0472">Membrane</keyword>
<dbReference type="AlphaFoldDB" id="A0A8J3G0Y7"/>
<reference evidence="2" key="1">
    <citation type="journal article" date="2014" name="Int. J. Syst. Evol. Microbiol.">
        <title>Complete genome sequence of Corynebacterium casei LMG S-19264T (=DSM 44701T), isolated from a smear-ripened cheese.</title>
        <authorList>
            <consortium name="US DOE Joint Genome Institute (JGI-PGF)"/>
            <person name="Walter F."/>
            <person name="Albersmeier A."/>
            <person name="Kalinowski J."/>
            <person name="Ruckert C."/>
        </authorList>
    </citation>
    <scope>NUCLEOTIDE SEQUENCE</scope>
    <source>
        <strain evidence="2">KCTC 32501</strain>
    </source>
</reference>
<gene>
    <name evidence="2" type="ORF">GCM10009007_19230</name>
</gene>
<comment type="caution">
    <text evidence="2">The sequence shown here is derived from an EMBL/GenBank/DDBJ whole genome shotgun (WGS) entry which is preliminary data.</text>
</comment>
<sequence length="95" mass="10902">MSLKANQIFKRNAFIIWGVVSIILLILLSFGLYKDYQQDNLTFNNAKIINHVLPTLPYGGIAIVICYFWATILWLLVSLTEIIIRKVFSKRGSVQ</sequence>
<name>A0A8J3G0Y7_9BURK</name>
<keyword evidence="1" id="KW-0812">Transmembrane</keyword>